<dbReference type="OrthoDB" id="5416951at2"/>
<keyword evidence="3" id="KW-1185">Reference proteome</keyword>
<gene>
    <name evidence="2" type="ORF">SAMN02746041_00258</name>
</gene>
<feature type="chain" id="PRO_5013252525" description="Alginate export domain-containing protein" evidence="1">
    <location>
        <begin position="24"/>
        <end position="449"/>
    </location>
</feature>
<dbReference type="EMBL" id="FWXF01000001">
    <property type="protein sequence ID" value="SMC17228.1"/>
    <property type="molecule type" value="Genomic_DNA"/>
</dbReference>
<dbReference type="AlphaFoldDB" id="A0A1W1X0I5"/>
<evidence type="ECO:0000256" key="1">
    <source>
        <dbReference type="SAM" id="SignalP"/>
    </source>
</evidence>
<dbReference type="SUPFAM" id="SSF56935">
    <property type="entry name" value="Porins"/>
    <property type="match status" value="1"/>
</dbReference>
<feature type="signal peptide" evidence="1">
    <location>
        <begin position="1"/>
        <end position="23"/>
    </location>
</feature>
<evidence type="ECO:0000313" key="3">
    <source>
        <dbReference type="Proteomes" id="UP000192783"/>
    </source>
</evidence>
<name>A0A1W1X0I5_9BACT</name>
<evidence type="ECO:0008006" key="4">
    <source>
        <dbReference type="Google" id="ProtNLM"/>
    </source>
</evidence>
<proteinExistence type="predicted"/>
<keyword evidence="1" id="KW-0732">Signal</keyword>
<dbReference type="RefSeq" id="WP_084055731.1">
    <property type="nucleotide sequence ID" value="NZ_FWXF01000001.1"/>
</dbReference>
<dbReference type="STRING" id="1121390.SAMN02746041_00258"/>
<sequence>MRKNLVVLLAVLMAVAIALPAFAVDFKYGGMMRVRWYSYNNFDGTDDADDHANYFDQRVRMYFTFVASENLQLVTKWEEDNVWGAKGGDRDLTHATSDFRDPYDMETKNVYLDFNIPNTPIRAKLGQQGFGLFGGRIIAEDYTGAKFSMPFDPVKVTLGYIAEQNVDYSSEKDNVDIYYLQLQYANGPFSGELIGLYQDGSDTAVSLKTEYADPGVDAQGRETYDGYTFEDNHLFDLGVKLAYSSDMFKATVHFIKNFGSVDLNGESADYKGWFLGADVAIPVNDFTFGLGGFYTTGQDEGDDDVEGYVYPGAVGDSFYWAEIMGFGVLDDMTPRAYTGYPGAGEYTAGGNPSNLYTLYASVDWQALEATKLHLAYYYLGTAEDVVANAATGEKDDSVGSEVDFRLTQKVVDGLNLDVIGAYLFADDAFSGTKDDDDAYEVGARLQWAF</sequence>
<accession>A0A1W1X0I5</accession>
<organism evidence="2 3">
    <name type="scientific">Desulfacinum hydrothermale DSM 13146</name>
    <dbReference type="NCBI Taxonomy" id="1121390"/>
    <lineage>
        <taxon>Bacteria</taxon>
        <taxon>Pseudomonadati</taxon>
        <taxon>Thermodesulfobacteriota</taxon>
        <taxon>Syntrophobacteria</taxon>
        <taxon>Syntrophobacterales</taxon>
        <taxon>Syntrophobacteraceae</taxon>
        <taxon>Desulfacinum</taxon>
    </lineage>
</organism>
<dbReference type="Proteomes" id="UP000192783">
    <property type="component" value="Unassembled WGS sequence"/>
</dbReference>
<protein>
    <recommendedName>
        <fullName evidence="4">Alginate export domain-containing protein</fullName>
    </recommendedName>
</protein>
<evidence type="ECO:0000313" key="2">
    <source>
        <dbReference type="EMBL" id="SMC17228.1"/>
    </source>
</evidence>
<reference evidence="2 3" key="1">
    <citation type="submission" date="2017-04" db="EMBL/GenBank/DDBJ databases">
        <authorList>
            <person name="Afonso C.L."/>
            <person name="Miller P.J."/>
            <person name="Scott M.A."/>
            <person name="Spackman E."/>
            <person name="Goraichik I."/>
            <person name="Dimitrov K.M."/>
            <person name="Suarez D.L."/>
            <person name="Swayne D.E."/>
        </authorList>
    </citation>
    <scope>NUCLEOTIDE SEQUENCE [LARGE SCALE GENOMIC DNA]</scope>
    <source>
        <strain evidence="2 3">DSM 13146</strain>
    </source>
</reference>